<comment type="caution">
    <text evidence="2">The sequence shown here is derived from an EMBL/GenBank/DDBJ whole genome shotgun (WGS) entry which is preliminary data.</text>
</comment>
<evidence type="ECO:0000256" key="1">
    <source>
        <dbReference type="SAM" id="MobiDB-lite"/>
    </source>
</evidence>
<sequence length="47" mass="5270">MQTINHKNARNETRRPPMPAYDPAIRAAGSALLSQRELRRIVADIIG</sequence>
<dbReference type="EMBL" id="MIPT01000001">
    <property type="protein sequence ID" value="OHT18641.1"/>
    <property type="molecule type" value="Genomic_DNA"/>
</dbReference>
<dbReference type="Proteomes" id="UP000179467">
    <property type="component" value="Unassembled WGS sequence"/>
</dbReference>
<protein>
    <submittedName>
        <fullName evidence="2">Uncharacterized protein</fullName>
    </submittedName>
</protein>
<keyword evidence="3" id="KW-1185">Reference proteome</keyword>
<organism evidence="2 3">
    <name type="scientific">Edaphosphingomonas haloaromaticamans</name>
    <dbReference type="NCBI Taxonomy" id="653954"/>
    <lineage>
        <taxon>Bacteria</taxon>
        <taxon>Pseudomonadati</taxon>
        <taxon>Pseudomonadota</taxon>
        <taxon>Alphaproteobacteria</taxon>
        <taxon>Sphingomonadales</taxon>
        <taxon>Rhizorhabdaceae</taxon>
        <taxon>Edaphosphingomonas</taxon>
    </lineage>
</organism>
<name>A0A1S1HB29_9SPHN</name>
<gene>
    <name evidence="2" type="ORF">BHE75_00615</name>
</gene>
<evidence type="ECO:0000313" key="3">
    <source>
        <dbReference type="Proteomes" id="UP000179467"/>
    </source>
</evidence>
<proteinExistence type="predicted"/>
<dbReference type="AlphaFoldDB" id="A0A1S1HB29"/>
<reference evidence="2 3" key="1">
    <citation type="submission" date="2016-09" db="EMBL/GenBank/DDBJ databases">
        <title>Metabolic pathway, cell adaptation mechanisms and a novel monoxygenase revealed through proteogenomic-transcription analysis of a Sphingomonas haloaromaticamans strain degrading the fungicide ortho-phenylphenol.</title>
        <authorList>
            <person name="Perruchon C."/>
            <person name="Papadopoulou E.S."/>
            <person name="Rousidou C."/>
            <person name="Vasileiadis S."/>
            <person name="Tanou G."/>
            <person name="Amoutzias G."/>
            <person name="Molassiotis A."/>
            <person name="Karpouzas D.G."/>
        </authorList>
    </citation>
    <scope>NUCLEOTIDE SEQUENCE [LARGE SCALE GENOMIC DNA]</scope>
    <source>
        <strain evidence="2 3">P3</strain>
    </source>
</reference>
<feature type="region of interest" description="Disordered" evidence="1">
    <location>
        <begin position="1"/>
        <end position="22"/>
    </location>
</feature>
<accession>A0A1S1HB29</accession>
<evidence type="ECO:0000313" key="2">
    <source>
        <dbReference type="EMBL" id="OHT18641.1"/>
    </source>
</evidence>